<evidence type="ECO:0000313" key="2">
    <source>
        <dbReference type="Proteomes" id="UP000077927"/>
    </source>
</evidence>
<organism evidence="1 2">
    <name type="scientific">Ralstonia insidiosa</name>
    <dbReference type="NCBI Taxonomy" id="190721"/>
    <lineage>
        <taxon>Bacteria</taxon>
        <taxon>Pseudomonadati</taxon>
        <taxon>Pseudomonadota</taxon>
        <taxon>Betaproteobacteria</taxon>
        <taxon>Burkholderiales</taxon>
        <taxon>Burkholderiaceae</taxon>
        <taxon>Ralstonia</taxon>
    </lineage>
</organism>
<accession>A0AAC9BEM9</accession>
<sequence length="230" mass="25178">MMIALPNLLKTSVQRAAWRSFPFGCWMPLWMHRWIRQASRYLALAGIILILVACSGPPPNERETGSGGTLVRYSSRQVSVDLTDAEQQSLRTMRDRTYANTAPDRALSAVAKALTELGYAPVSVDNETGLVEAGLSDTLVPKWRQLLRGALKNYTGMFPAKPDHERVSAVIAVKAGTGSQSTLVRARFDSTVWDSNGDARTKTVLKREVYDGFFAGVDKVLCSAACKGQP</sequence>
<protein>
    <submittedName>
        <fullName evidence="1">Uncharacterized protein</fullName>
    </submittedName>
</protein>
<proteinExistence type="predicted"/>
<dbReference type="AlphaFoldDB" id="A0AAC9BEM9"/>
<name>A0AAC9BEM9_9RALS</name>
<evidence type="ECO:0000313" key="1">
    <source>
        <dbReference type="EMBL" id="ANH72390.1"/>
    </source>
</evidence>
<dbReference type="RefSeq" id="WP_021196200.1">
    <property type="nucleotide sequence ID" value="NZ_CP012605.1"/>
</dbReference>
<dbReference type="EMBL" id="CP012605">
    <property type="protein sequence ID" value="ANH72390.1"/>
    <property type="molecule type" value="Genomic_DNA"/>
</dbReference>
<dbReference type="Proteomes" id="UP000077927">
    <property type="component" value="Chromosome 1"/>
</dbReference>
<reference evidence="1 2" key="1">
    <citation type="submission" date="2015-09" db="EMBL/GenBank/DDBJ databases">
        <authorList>
            <person name="Xu Y."/>
            <person name="Nagy A."/>
            <person name="Liu N.T."/>
            <person name="Nou X."/>
        </authorList>
    </citation>
    <scope>NUCLEOTIDE SEQUENCE [LARGE SCALE GENOMIC DNA]</scope>
    <source>
        <strain evidence="1 2">FC1138</strain>
    </source>
</reference>
<gene>
    <name evidence="1" type="ORF">ACS15_0158</name>
</gene>
<dbReference type="KEGG" id="rin:ACS15_0158"/>